<evidence type="ECO:0000313" key="1">
    <source>
        <dbReference type="EMBL" id="CAG7729339.1"/>
    </source>
</evidence>
<proteinExistence type="predicted"/>
<name>A0A8J2K441_9HEXA</name>
<keyword evidence="2" id="KW-1185">Reference proteome</keyword>
<dbReference type="AlphaFoldDB" id="A0A8J2K441"/>
<dbReference type="EMBL" id="CAJVCH010176879">
    <property type="protein sequence ID" value="CAG7729339.1"/>
    <property type="molecule type" value="Genomic_DNA"/>
</dbReference>
<comment type="caution">
    <text evidence="1">The sequence shown here is derived from an EMBL/GenBank/DDBJ whole genome shotgun (WGS) entry which is preliminary data.</text>
</comment>
<gene>
    <name evidence="1" type="ORF">AFUS01_LOCUS18063</name>
</gene>
<organism evidence="1 2">
    <name type="scientific">Allacma fusca</name>
    <dbReference type="NCBI Taxonomy" id="39272"/>
    <lineage>
        <taxon>Eukaryota</taxon>
        <taxon>Metazoa</taxon>
        <taxon>Ecdysozoa</taxon>
        <taxon>Arthropoda</taxon>
        <taxon>Hexapoda</taxon>
        <taxon>Collembola</taxon>
        <taxon>Symphypleona</taxon>
        <taxon>Sminthuridae</taxon>
        <taxon>Allacma</taxon>
    </lineage>
</organism>
<reference evidence="1" key="1">
    <citation type="submission" date="2021-06" db="EMBL/GenBank/DDBJ databases">
        <authorList>
            <person name="Hodson N. C."/>
            <person name="Mongue J. A."/>
            <person name="Jaron S. K."/>
        </authorList>
    </citation>
    <scope>NUCLEOTIDE SEQUENCE</scope>
</reference>
<evidence type="ECO:0000313" key="2">
    <source>
        <dbReference type="Proteomes" id="UP000708208"/>
    </source>
</evidence>
<sequence>MFTKRNVNHMQEPTTSIAKQQDSSGTSIVAYSYYQQILYDLNLTSACTSVHNGLNTRETFTRIVARILVIFQGIQESLTSSKFCPTVVTTPFTTTLPLVSTARTPSYQAYKEARFLFHQKYISIATQDNPELISIPNISDSENNKTHPDSTQNDNVAVIQPDIDTTVIPDSDNPIQNIYISEFSDSESHSSESLLLTTTNNILSSYRASSAYFSPISPDFKTDPIIGNQRLKFDQPKYSYSDIATDYL</sequence>
<dbReference type="Proteomes" id="UP000708208">
    <property type="component" value="Unassembled WGS sequence"/>
</dbReference>
<protein>
    <submittedName>
        <fullName evidence="1">Uncharacterized protein</fullName>
    </submittedName>
</protein>
<accession>A0A8J2K441</accession>